<keyword evidence="1" id="KW-0812">Transmembrane</keyword>
<dbReference type="PROSITE" id="PS50004">
    <property type="entry name" value="C2"/>
    <property type="match status" value="2"/>
</dbReference>
<dbReference type="AlphaFoldDB" id="A0A3R6XXX7"/>
<dbReference type="InterPro" id="IPR052981">
    <property type="entry name" value="Ingression_C2_domain"/>
</dbReference>
<feature type="non-terminal residue" evidence="3">
    <location>
        <position position="661"/>
    </location>
</feature>
<evidence type="ECO:0000256" key="1">
    <source>
        <dbReference type="SAM" id="Phobius"/>
    </source>
</evidence>
<dbReference type="SUPFAM" id="SSF49562">
    <property type="entry name" value="C2 domain (Calcium/lipid-binding domain, CaLB)"/>
    <property type="match status" value="2"/>
</dbReference>
<dbReference type="InterPro" id="IPR035892">
    <property type="entry name" value="C2_domain_sf"/>
</dbReference>
<dbReference type="EMBL" id="QUTH01004156">
    <property type="protein sequence ID" value="RHZ15292.1"/>
    <property type="molecule type" value="Genomic_DNA"/>
</dbReference>
<dbReference type="CDD" id="cd00030">
    <property type="entry name" value="C2"/>
    <property type="match status" value="2"/>
</dbReference>
<sequence>MSAPTNTSTTPHHYATMANTPSNLLMAWKFSRLQYIVSFAGIMYMAGALVNSCWYAILLGPNMTTDFWWRGFNSSVHAFLLDTLHNVDTIGLAAIDLTSNLFVMDAPVPAPSSPAYVRSLAFGSLMEWRRYDFRGGSPLCFAASTDPGYLCPLAGIVSPCQSNPLQEAYHMFRNEGILAIVMTRYVEDLDTGALDLVTANIVAMGPFSFYTWQFLYHWTKGYRDVLSFEGDVATITVLSDYRRWSLYYTVAIQYVTFGSRTWRFCDLQTIIVSAEVCWHTYILNDVLSVVTKGYTRHVTTATALLQLTVPLMVQTKLVRACSWRDLDVKCTYGVVEIGSLFEHPHVPVPRLPSLVLYSLVGYTFSFDEWTVGGVVYVDKSSAFLNGLVLVIKDPNYVKNGSVICNCELPISTLCHGQTNDTWIPLQTGTKKAGELHILATLRQQQPNLQQNEATPAIQPNTQQSTKKSFEFNIRVKAGKDLHDTHLIGKQDPFCKVTIGDKTFQTRVHDNGGRNPKWDEAFVFRLTDPHLDQLTIHIEDSNTVSNSSIGTCQLPVSIWSGGRSVEQWYPVNHGGKQRGEILLAVQLVEVSATGGAAVPPALASGKGKAFELSIRVKAGKDLFDAQTFGKQDPFCKVTIGDKTFQTRVHDNGGRNPKWDEAF</sequence>
<gene>
    <name evidence="3" type="ORF">DYB37_004341</name>
</gene>
<comment type="caution">
    <text evidence="3">The sequence shown here is derived from an EMBL/GenBank/DDBJ whole genome shotgun (WGS) entry which is preliminary data.</text>
</comment>
<reference evidence="3 4" key="1">
    <citation type="submission" date="2018-08" db="EMBL/GenBank/DDBJ databases">
        <title>Aphanomyces genome sequencing and annotation.</title>
        <authorList>
            <person name="Minardi D."/>
            <person name="Oidtmann B."/>
            <person name="Van Der Giezen M."/>
            <person name="Studholme D.J."/>
        </authorList>
    </citation>
    <scope>NUCLEOTIDE SEQUENCE [LARGE SCALE GENOMIC DNA]</scope>
    <source>
        <strain evidence="3 4">Da</strain>
    </source>
</reference>
<organism evidence="3 4">
    <name type="scientific">Aphanomyces astaci</name>
    <name type="common">Crayfish plague agent</name>
    <dbReference type="NCBI Taxonomy" id="112090"/>
    <lineage>
        <taxon>Eukaryota</taxon>
        <taxon>Sar</taxon>
        <taxon>Stramenopiles</taxon>
        <taxon>Oomycota</taxon>
        <taxon>Saprolegniomycetes</taxon>
        <taxon>Saprolegniales</taxon>
        <taxon>Verrucalvaceae</taxon>
        <taxon>Aphanomyces</taxon>
    </lineage>
</organism>
<dbReference type="PANTHER" id="PTHR47052">
    <property type="entry name" value="CONSERVED SERINE PROLINE-RICH PROTEIN (AFU_ORTHOLOGUE AFUA_2G01790)"/>
    <property type="match status" value="1"/>
</dbReference>
<protein>
    <recommendedName>
        <fullName evidence="2">C2 domain-containing protein</fullName>
    </recommendedName>
</protein>
<proteinExistence type="predicted"/>
<dbReference type="Proteomes" id="UP000285430">
    <property type="component" value="Unassembled WGS sequence"/>
</dbReference>
<evidence type="ECO:0000259" key="2">
    <source>
        <dbReference type="PROSITE" id="PS50004"/>
    </source>
</evidence>
<evidence type="ECO:0000313" key="4">
    <source>
        <dbReference type="Proteomes" id="UP000285430"/>
    </source>
</evidence>
<dbReference type="PANTHER" id="PTHR47052:SF3">
    <property type="entry name" value="INGRESSION PROTEIN 1"/>
    <property type="match status" value="1"/>
</dbReference>
<accession>A0A3R6XXX7</accession>
<feature type="domain" description="C2" evidence="2">
    <location>
        <begin position="592"/>
        <end position="661"/>
    </location>
</feature>
<dbReference type="SMART" id="SM00239">
    <property type="entry name" value="C2"/>
    <property type="match status" value="1"/>
</dbReference>
<dbReference type="InterPro" id="IPR000008">
    <property type="entry name" value="C2_dom"/>
</dbReference>
<name>A0A3R6XXX7_APHAT</name>
<feature type="transmembrane region" description="Helical" evidence="1">
    <location>
        <begin position="35"/>
        <end position="57"/>
    </location>
</feature>
<dbReference type="Gene3D" id="2.60.40.150">
    <property type="entry name" value="C2 domain"/>
    <property type="match status" value="2"/>
</dbReference>
<dbReference type="VEuPathDB" id="FungiDB:H257_03940"/>
<evidence type="ECO:0000313" key="3">
    <source>
        <dbReference type="EMBL" id="RHZ15292.1"/>
    </source>
</evidence>
<keyword evidence="1" id="KW-0472">Membrane</keyword>
<feature type="domain" description="C2" evidence="2">
    <location>
        <begin position="449"/>
        <end position="568"/>
    </location>
</feature>
<keyword evidence="1" id="KW-1133">Transmembrane helix</keyword>
<dbReference type="Pfam" id="PF00168">
    <property type="entry name" value="C2"/>
    <property type="match status" value="2"/>
</dbReference>